<dbReference type="EMBL" id="JIDS01000002">
    <property type="protein sequence ID" value="EZK37895.1"/>
    <property type="molecule type" value="Genomic_DNA"/>
</dbReference>
<name>A0AAD3AS67_FRATT</name>
<protein>
    <submittedName>
        <fullName evidence="1">Uncharacterized protein</fullName>
    </submittedName>
</protein>
<evidence type="ECO:0000313" key="2">
    <source>
        <dbReference type="Proteomes" id="UP000023806"/>
    </source>
</evidence>
<sequence length="68" mass="8084">MKEGYSLEELRRILEVYPSNEVFEYFYNALLSEMITDIQIFFNDDNLTIGDLSEGEKSFYYLKQPLSL</sequence>
<accession>A0AAD3AS67</accession>
<dbReference type="RefSeq" id="WP_011242246.1">
    <property type="nucleotide sequence ID" value="NZ_KK211923.1"/>
</dbReference>
<proteinExistence type="predicted"/>
<gene>
    <name evidence="1" type="ORF">P250_02651</name>
</gene>
<reference evidence="1 2" key="1">
    <citation type="submission" date="2014-03" db="EMBL/GenBank/DDBJ databases">
        <title>The Genome Sequence of Francisella tularensis subsp. tularensis str. SCHU S4 substr. FSC043.</title>
        <authorList>
            <consortium name="The Broad Institute Genomics Platform"/>
            <consortium name="The Broad Institute Genome Sequencing Center for Infectious Disease"/>
            <person name="Chapman S.B."/>
            <person name="Guina T."/>
            <person name="Gelhaus C."/>
            <person name="Comer J."/>
            <person name="Sellati T."/>
            <person name="Sjostedt A."/>
            <person name="Young S.K."/>
            <person name="Zeng Q."/>
            <person name="Gargeya S."/>
            <person name="Abouelleil A."/>
            <person name="Alvarado L."/>
            <person name="Chapman S.B."/>
            <person name="Gainer-Dewar J."/>
            <person name="Goldberg J."/>
            <person name="Griggs A."/>
            <person name="Gujja S."/>
            <person name="Hansen M."/>
            <person name="Howarth C."/>
            <person name="Imamovic A."/>
            <person name="Larimer J."/>
            <person name="Murphy C."/>
            <person name="Naylor J."/>
            <person name="Pearson M."/>
            <person name="Poon T.W."/>
            <person name="Priest M."/>
            <person name="Roberts A."/>
            <person name="Saif S."/>
            <person name="Shea T."/>
            <person name="Sykes S."/>
            <person name="Wortman J."/>
            <person name="Nusbaum C."/>
            <person name="Birren B."/>
        </authorList>
    </citation>
    <scope>NUCLEOTIDE SEQUENCE [LARGE SCALE GENOMIC DNA]</scope>
    <source>
        <strain evidence="1 2">Schu S4</strain>
    </source>
</reference>
<dbReference type="AlphaFoldDB" id="A0AAD3AS67"/>
<comment type="caution">
    <text evidence="1">The sequence shown here is derived from an EMBL/GenBank/DDBJ whole genome shotgun (WGS) entry which is preliminary data.</text>
</comment>
<evidence type="ECO:0000313" key="1">
    <source>
        <dbReference type="EMBL" id="EZK37895.1"/>
    </source>
</evidence>
<organism evidence="1 2">
    <name type="scientific">Francisella tularensis subsp. tularensis str. SCHU S4 substr. FSC237</name>
    <dbReference type="NCBI Taxonomy" id="1341660"/>
    <lineage>
        <taxon>Bacteria</taxon>
        <taxon>Pseudomonadati</taxon>
        <taxon>Pseudomonadota</taxon>
        <taxon>Gammaproteobacteria</taxon>
        <taxon>Thiotrichales</taxon>
        <taxon>Francisellaceae</taxon>
        <taxon>Francisella</taxon>
    </lineage>
</organism>
<dbReference type="Proteomes" id="UP000023806">
    <property type="component" value="Unassembled WGS sequence"/>
</dbReference>